<dbReference type="Proteomes" id="UP000070383">
    <property type="component" value="Unassembled WGS sequence"/>
</dbReference>
<feature type="transmembrane region" description="Helical" evidence="8">
    <location>
        <begin position="316"/>
        <end position="335"/>
    </location>
</feature>
<evidence type="ECO:0000259" key="9">
    <source>
        <dbReference type="Pfam" id="PF01757"/>
    </source>
</evidence>
<evidence type="ECO:0000256" key="3">
    <source>
        <dbReference type="ARBA" id="ARBA00022679"/>
    </source>
</evidence>
<keyword evidence="6 8" id="KW-0472">Membrane</keyword>
<dbReference type="InterPro" id="IPR036514">
    <property type="entry name" value="SGNH_hydro_sf"/>
</dbReference>
<evidence type="ECO:0000256" key="7">
    <source>
        <dbReference type="ARBA" id="ARBA00023315"/>
    </source>
</evidence>
<keyword evidence="3 10" id="KW-0808">Transferase</keyword>
<dbReference type="GO" id="GO:0016747">
    <property type="term" value="F:acyltransferase activity, transferring groups other than amino-acyl groups"/>
    <property type="evidence" value="ECO:0007669"/>
    <property type="project" value="InterPro"/>
</dbReference>
<evidence type="ECO:0000256" key="4">
    <source>
        <dbReference type="ARBA" id="ARBA00022692"/>
    </source>
</evidence>
<feature type="transmembrane region" description="Helical" evidence="8">
    <location>
        <begin position="129"/>
        <end position="150"/>
    </location>
</feature>
<feature type="transmembrane region" description="Helical" evidence="8">
    <location>
        <begin position="256"/>
        <end position="277"/>
    </location>
</feature>
<dbReference type="STRING" id="33036.HMPREF3200_01702"/>
<gene>
    <name evidence="10" type="ORF">HMPREF3200_01702</name>
</gene>
<dbReference type="OrthoDB" id="9798935at2"/>
<evidence type="ECO:0000256" key="2">
    <source>
        <dbReference type="ARBA" id="ARBA00022475"/>
    </source>
</evidence>
<name>A0A133KB48_9FIRM</name>
<dbReference type="PATRIC" id="fig|33036.3.peg.1685"/>
<feature type="transmembrane region" description="Helical" evidence="8">
    <location>
        <begin position="289"/>
        <end position="310"/>
    </location>
</feature>
<dbReference type="EMBL" id="LRPM01000071">
    <property type="protein sequence ID" value="KWZ76749.1"/>
    <property type="molecule type" value="Genomic_DNA"/>
</dbReference>
<evidence type="ECO:0000313" key="11">
    <source>
        <dbReference type="Proteomes" id="UP000070383"/>
    </source>
</evidence>
<proteinExistence type="predicted"/>
<keyword evidence="5 8" id="KW-1133">Transmembrane helix</keyword>
<feature type="transmembrane region" description="Helical" evidence="8">
    <location>
        <begin position="29"/>
        <end position="50"/>
    </location>
</feature>
<dbReference type="RefSeq" id="WP_060929828.1">
    <property type="nucleotide sequence ID" value="NZ_KQ955289.1"/>
</dbReference>
<feature type="transmembrane region" description="Helical" evidence="8">
    <location>
        <begin position="70"/>
        <end position="90"/>
    </location>
</feature>
<dbReference type="GO" id="GO:0005886">
    <property type="term" value="C:plasma membrane"/>
    <property type="evidence" value="ECO:0007669"/>
    <property type="project" value="UniProtKB-SubCell"/>
</dbReference>
<feature type="transmembrane region" description="Helical" evidence="8">
    <location>
        <begin position="356"/>
        <end position="379"/>
    </location>
</feature>
<organism evidence="10 11">
    <name type="scientific">Anaerococcus tetradius</name>
    <dbReference type="NCBI Taxonomy" id="33036"/>
    <lineage>
        <taxon>Bacteria</taxon>
        <taxon>Bacillati</taxon>
        <taxon>Bacillota</taxon>
        <taxon>Tissierellia</taxon>
        <taxon>Tissierellales</taxon>
        <taxon>Peptoniphilaceae</taxon>
        <taxon>Anaerococcus</taxon>
    </lineage>
</organism>
<dbReference type="Pfam" id="PF01757">
    <property type="entry name" value="Acyl_transf_3"/>
    <property type="match status" value="1"/>
</dbReference>
<dbReference type="GO" id="GO:0009103">
    <property type="term" value="P:lipopolysaccharide biosynthetic process"/>
    <property type="evidence" value="ECO:0007669"/>
    <property type="project" value="TreeGrafter"/>
</dbReference>
<evidence type="ECO:0000256" key="8">
    <source>
        <dbReference type="SAM" id="Phobius"/>
    </source>
</evidence>
<evidence type="ECO:0000256" key="6">
    <source>
        <dbReference type="ARBA" id="ARBA00023136"/>
    </source>
</evidence>
<evidence type="ECO:0000256" key="5">
    <source>
        <dbReference type="ARBA" id="ARBA00022989"/>
    </source>
</evidence>
<sequence>MRIKGLDYLRVYGIGLVLVYHIFKEFLPAGFLGVNIMFVLSGFLVSFHLLDEVYTKDEIDLVSYYKKRFIRIFPGVFFMVFVVSILAIFINRDYTVHFFDQFIAALSFTSNYYEILTGGSYESQFISHLFLHTWFLAIEIHFYLLWPIITNFIYRMSEKSKNVKKTFSNRFFLVSFILYVLSLGLTIILTALDKNRSFVYFSDFTRLSSFFMGAIVACFVKRFGFRKIPYSKATIGCAIIILIMSFALSYDMKITYILGFFLTDLLTIIAILAAFSNQDTDEVGIVKRISPYTYSIYLIHWPIFVIMKSFANKPTAFLLTLIFTGLLVAINYHIFEPFFRGDEISFMKLKVNPKARVRMATISAIMLISFVSASGLSFASADMVSLEKNIWISSVKQDLDQIKKDKKDLDRQIFEEENPDQALKDGEVNTTVFGDSVLLGNREYIEENIKGTSVNAEGSRLLETGEDLIKEAVKENNLGKIVVIALGTNAIEDPETSLDKMIKAVPKGTKVIVVSCYDNRYEQPHRVSVAMKKIAEKYKFVTYMPWEEEAMKHPEYYQGTDGVHFYGHTDAYEAYNKLLKKAILEASKKEGK</sequence>
<accession>A0A133KB48</accession>
<dbReference type="PANTHER" id="PTHR23028:SF53">
    <property type="entry name" value="ACYL_TRANSF_3 DOMAIN-CONTAINING PROTEIN"/>
    <property type="match status" value="1"/>
</dbReference>
<keyword evidence="11" id="KW-1185">Reference proteome</keyword>
<dbReference type="InterPro" id="IPR050879">
    <property type="entry name" value="Acyltransferase_3"/>
</dbReference>
<feature type="domain" description="Acyltransferase 3" evidence="9">
    <location>
        <begin position="4"/>
        <end position="330"/>
    </location>
</feature>
<evidence type="ECO:0000313" key="10">
    <source>
        <dbReference type="EMBL" id="KWZ76749.1"/>
    </source>
</evidence>
<protein>
    <submittedName>
        <fullName evidence="10">Acyltransferase</fullName>
    </submittedName>
</protein>
<feature type="transmembrane region" description="Helical" evidence="8">
    <location>
        <begin position="232"/>
        <end position="250"/>
    </location>
</feature>
<dbReference type="AlphaFoldDB" id="A0A133KB48"/>
<comment type="subcellular location">
    <subcellularLocation>
        <location evidence="1">Cell membrane</location>
        <topology evidence="1">Multi-pass membrane protein</topology>
    </subcellularLocation>
</comment>
<comment type="caution">
    <text evidence="10">The sequence shown here is derived from an EMBL/GenBank/DDBJ whole genome shotgun (WGS) entry which is preliminary data.</text>
</comment>
<keyword evidence="4 8" id="KW-0812">Transmembrane</keyword>
<keyword evidence="7 10" id="KW-0012">Acyltransferase</keyword>
<evidence type="ECO:0000256" key="1">
    <source>
        <dbReference type="ARBA" id="ARBA00004651"/>
    </source>
</evidence>
<dbReference type="SUPFAM" id="SSF52266">
    <property type="entry name" value="SGNH hydrolase"/>
    <property type="match status" value="1"/>
</dbReference>
<feature type="transmembrane region" description="Helical" evidence="8">
    <location>
        <begin position="198"/>
        <end position="220"/>
    </location>
</feature>
<dbReference type="PANTHER" id="PTHR23028">
    <property type="entry name" value="ACETYLTRANSFERASE"/>
    <property type="match status" value="1"/>
</dbReference>
<feature type="transmembrane region" description="Helical" evidence="8">
    <location>
        <begin position="171"/>
        <end position="192"/>
    </location>
</feature>
<keyword evidence="2" id="KW-1003">Cell membrane</keyword>
<dbReference type="InterPro" id="IPR002656">
    <property type="entry name" value="Acyl_transf_3_dom"/>
</dbReference>
<dbReference type="Gene3D" id="3.40.50.1110">
    <property type="entry name" value="SGNH hydrolase"/>
    <property type="match status" value="1"/>
</dbReference>
<reference evidence="11" key="1">
    <citation type="submission" date="2016-01" db="EMBL/GenBank/DDBJ databases">
        <authorList>
            <person name="Mitreva M."/>
            <person name="Pepin K.H."/>
            <person name="Mihindukulasuriya K.A."/>
            <person name="Fulton R."/>
            <person name="Fronick C."/>
            <person name="O'Laughlin M."/>
            <person name="Miner T."/>
            <person name="Herter B."/>
            <person name="Rosa B.A."/>
            <person name="Cordes M."/>
            <person name="Tomlinson C."/>
            <person name="Wollam A."/>
            <person name="Palsikar V.B."/>
            <person name="Mardis E.R."/>
            <person name="Wilson R.K."/>
        </authorList>
    </citation>
    <scope>NUCLEOTIDE SEQUENCE [LARGE SCALE GENOMIC DNA]</scope>
    <source>
        <strain evidence="11">MJR8151</strain>
    </source>
</reference>